<reference evidence="3 4" key="1">
    <citation type="submission" date="2022-12" db="EMBL/GenBank/DDBJ databases">
        <title>Chromosome-level genome of Tegillarca granosa.</title>
        <authorList>
            <person name="Kim J."/>
        </authorList>
    </citation>
    <scope>NUCLEOTIDE SEQUENCE [LARGE SCALE GENOMIC DNA]</scope>
    <source>
        <strain evidence="3">Teg-2019</strain>
        <tissue evidence="3">Adductor muscle</tissue>
    </source>
</reference>
<feature type="non-terminal residue" evidence="3">
    <location>
        <position position="1"/>
    </location>
</feature>
<keyword evidence="4" id="KW-1185">Reference proteome</keyword>
<comment type="caution">
    <text evidence="3">The sequence shown here is derived from an EMBL/GenBank/DDBJ whole genome shotgun (WGS) entry which is preliminary data.</text>
</comment>
<feature type="compositionally biased region" description="Polar residues" evidence="1">
    <location>
        <begin position="136"/>
        <end position="150"/>
    </location>
</feature>
<dbReference type="InterPro" id="IPR040843">
    <property type="entry name" value="RAMA"/>
</dbReference>
<dbReference type="InterPro" id="IPR050242">
    <property type="entry name" value="JAMM_MPN+_peptidase_M67A"/>
</dbReference>
<dbReference type="Pfam" id="PF18755">
    <property type="entry name" value="RAMA"/>
    <property type="match status" value="1"/>
</dbReference>
<protein>
    <recommendedName>
        <fullName evidence="2">RAMA domain-containing protein</fullName>
    </recommendedName>
</protein>
<evidence type="ECO:0000256" key="1">
    <source>
        <dbReference type="SAM" id="MobiDB-lite"/>
    </source>
</evidence>
<feature type="region of interest" description="Disordered" evidence="1">
    <location>
        <begin position="107"/>
        <end position="235"/>
    </location>
</feature>
<proteinExistence type="predicted"/>
<gene>
    <name evidence="3" type="ORF">KUTeg_002511</name>
</gene>
<organism evidence="3 4">
    <name type="scientific">Tegillarca granosa</name>
    <name type="common">Malaysian cockle</name>
    <name type="synonym">Anadara granosa</name>
    <dbReference type="NCBI Taxonomy" id="220873"/>
    <lineage>
        <taxon>Eukaryota</taxon>
        <taxon>Metazoa</taxon>
        <taxon>Spiralia</taxon>
        <taxon>Lophotrochozoa</taxon>
        <taxon>Mollusca</taxon>
        <taxon>Bivalvia</taxon>
        <taxon>Autobranchia</taxon>
        <taxon>Pteriomorphia</taxon>
        <taxon>Arcoida</taxon>
        <taxon>Arcoidea</taxon>
        <taxon>Arcidae</taxon>
        <taxon>Tegillarca</taxon>
    </lineage>
</organism>
<evidence type="ECO:0000259" key="2">
    <source>
        <dbReference type="Pfam" id="PF18755"/>
    </source>
</evidence>
<dbReference type="EMBL" id="JARBDR010000141">
    <property type="protein sequence ID" value="KAJ8320924.1"/>
    <property type="molecule type" value="Genomic_DNA"/>
</dbReference>
<name>A0ABQ9FUL9_TEGGR</name>
<feature type="compositionally biased region" description="Low complexity" evidence="1">
    <location>
        <begin position="212"/>
        <end position="221"/>
    </location>
</feature>
<accession>A0ABQ9FUL9</accession>
<dbReference type="PANTHER" id="PTHR10410">
    <property type="entry name" value="EUKARYOTIC TRANSLATION INITIATION FACTOR 3 -RELATED"/>
    <property type="match status" value="1"/>
</dbReference>
<evidence type="ECO:0000313" key="3">
    <source>
        <dbReference type="EMBL" id="KAJ8320924.1"/>
    </source>
</evidence>
<sequence>ILCGVEKVTGSTCKQRNENSTFCVNISWSFKKWGKKFYGDLLPNGRIKMAEAKESFSSPTAWALYCKKLVNPEKRSRCGWGMVYYKGKKLELWKSVWMHNHTLNNAAVNHDSKSPRNLGADLGTNGEQNGRILMPKSSSENTSYTGNLLDTDSVPLDLTPKPAHTGTALSNGNKSMQRSSVDDSSYQEEALNLSLKGPSPESESRSRLKMESNNSNNNNNSGEKVSIKHSSLKKRSQNIDPNTLVECETFDCLGKIQPFTVSIATNSLLLMDFHCHLTSSEVVGYLGGKWDPKTQHLSIIQAFSCQCRLADATRAMVVEEEKNTADFFHNAPDWLKFRQLWQPSITYLDKLKASLSTKLPEDQMEKGTFLDFVHHLLIPK</sequence>
<feature type="domain" description="RAMA" evidence="2">
    <location>
        <begin position="31"/>
        <end position="101"/>
    </location>
</feature>
<dbReference type="Gene3D" id="3.40.140.10">
    <property type="entry name" value="Cytidine Deaminase, domain 2"/>
    <property type="match status" value="1"/>
</dbReference>
<feature type="compositionally biased region" description="Polar residues" evidence="1">
    <location>
        <begin position="167"/>
        <end position="184"/>
    </location>
</feature>
<evidence type="ECO:0000313" key="4">
    <source>
        <dbReference type="Proteomes" id="UP001217089"/>
    </source>
</evidence>
<dbReference type="Proteomes" id="UP001217089">
    <property type="component" value="Unassembled WGS sequence"/>
</dbReference>